<gene>
    <name evidence="2" type="ORF">EJ03DRAFT_375441</name>
</gene>
<keyword evidence="3" id="KW-1185">Reference proteome</keyword>
<feature type="compositionally biased region" description="Polar residues" evidence="1">
    <location>
        <begin position="124"/>
        <end position="144"/>
    </location>
</feature>
<organism evidence="2 3">
    <name type="scientific">Teratosphaeria nubilosa</name>
    <dbReference type="NCBI Taxonomy" id="161662"/>
    <lineage>
        <taxon>Eukaryota</taxon>
        <taxon>Fungi</taxon>
        <taxon>Dikarya</taxon>
        <taxon>Ascomycota</taxon>
        <taxon>Pezizomycotina</taxon>
        <taxon>Dothideomycetes</taxon>
        <taxon>Dothideomycetidae</taxon>
        <taxon>Mycosphaerellales</taxon>
        <taxon>Teratosphaeriaceae</taxon>
        <taxon>Teratosphaeria</taxon>
    </lineage>
</organism>
<dbReference type="EMBL" id="ML995846">
    <property type="protein sequence ID" value="KAF2768228.1"/>
    <property type="molecule type" value="Genomic_DNA"/>
</dbReference>
<dbReference type="AlphaFoldDB" id="A0A6G1L720"/>
<sequence length="379" mass="41726">MIGHHHNDAHVAHPHDCRYQDALETYDQSSMDIPNATSLRSKSMQNTYHEGPCLSMKARHTFDHTSAVPASQAPCEWYTSSTEYGGLGRTHDGPGFSYDIFCQQGSYFVTASGQRTGWRPDYSSFGSSHMPSDGQSQLPGNASSFAPPESQVRGREATDWTEPINSYACSPLGAQRLYAAPEDSTLAQEASYPYPARVAQVEASPSFALDQQSKAPEAEVGDHTALATEGYNGYCSATTLRDERRRDPNILSSCWSTSTLAKSGLIARGTLKDTGSLKRRGATLRHQFATAGKTHFRDRQFSLRRYRKEGRIQPVTDYGVSGYAPCGKLEVEKKPPTLLSLAKGVMHWPETQDAGLLTQVVQAVKINEHVLEHAQKYTT</sequence>
<dbReference type="Proteomes" id="UP000799436">
    <property type="component" value="Unassembled WGS sequence"/>
</dbReference>
<evidence type="ECO:0000256" key="1">
    <source>
        <dbReference type="SAM" id="MobiDB-lite"/>
    </source>
</evidence>
<evidence type="ECO:0000313" key="3">
    <source>
        <dbReference type="Proteomes" id="UP000799436"/>
    </source>
</evidence>
<protein>
    <submittedName>
        <fullName evidence="2">Uncharacterized protein</fullName>
    </submittedName>
</protein>
<name>A0A6G1L720_9PEZI</name>
<reference evidence="2" key="1">
    <citation type="journal article" date="2020" name="Stud. Mycol.">
        <title>101 Dothideomycetes genomes: a test case for predicting lifestyles and emergence of pathogens.</title>
        <authorList>
            <person name="Haridas S."/>
            <person name="Albert R."/>
            <person name="Binder M."/>
            <person name="Bloem J."/>
            <person name="Labutti K."/>
            <person name="Salamov A."/>
            <person name="Andreopoulos B."/>
            <person name="Baker S."/>
            <person name="Barry K."/>
            <person name="Bills G."/>
            <person name="Bluhm B."/>
            <person name="Cannon C."/>
            <person name="Castanera R."/>
            <person name="Culley D."/>
            <person name="Daum C."/>
            <person name="Ezra D."/>
            <person name="Gonzalez J."/>
            <person name="Henrissat B."/>
            <person name="Kuo A."/>
            <person name="Liang C."/>
            <person name="Lipzen A."/>
            <person name="Lutzoni F."/>
            <person name="Magnuson J."/>
            <person name="Mondo S."/>
            <person name="Nolan M."/>
            <person name="Ohm R."/>
            <person name="Pangilinan J."/>
            <person name="Park H.-J."/>
            <person name="Ramirez L."/>
            <person name="Alfaro M."/>
            <person name="Sun H."/>
            <person name="Tritt A."/>
            <person name="Yoshinaga Y."/>
            <person name="Zwiers L.-H."/>
            <person name="Turgeon B."/>
            <person name="Goodwin S."/>
            <person name="Spatafora J."/>
            <person name="Crous P."/>
            <person name="Grigoriev I."/>
        </authorList>
    </citation>
    <scope>NUCLEOTIDE SEQUENCE</scope>
    <source>
        <strain evidence="2">CBS 116005</strain>
    </source>
</reference>
<evidence type="ECO:0000313" key="2">
    <source>
        <dbReference type="EMBL" id="KAF2768228.1"/>
    </source>
</evidence>
<feature type="region of interest" description="Disordered" evidence="1">
    <location>
        <begin position="122"/>
        <end position="158"/>
    </location>
</feature>
<dbReference type="OrthoDB" id="3847300at2759"/>
<proteinExistence type="predicted"/>
<accession>A0A6G1L720</accession>